<dbReference type="PROSITE" id="PS50835">
    <property type="entry name" value="IG_LIKE"/>
    <property type="match status" value="1"/>
</dbReference>
<keyword evidence="5" id="KW-1185">Reference proteome</keyword>
<dbReference type="InterPro" id="IPR007110">
    <property type="entry name" value="Ig-like_dom"/>
</dbReference>
<feature type="region of interest" description="Disordered" evidence="2">
    <location>
        <begin position="155"/>
        <end position="174"/>
    </location>
</feature>
<dbReference type="AlphaFoldDB" id="A0AAW1DBB9"/>
<dbReference type="InterPro" id="IPR013783">
    <property type="entry name" value="Ig-like_fold"/>
</dbReference>
<name>A0AAW1DBB9_9HEMI</name>
<dbReference type="PANTHER" id="PTHR21261:SF8">
    <property type="entry name" value="BEATEN PATH IA, ISOFORM B-RELATED"/>
    <property type="match status" value="1"/>
</dbReference>
<dbReference type="PANTHER" id="PTHR21261">
    <property type="entry name" value="BEAT PROTEIN"/>
    <property type="match status" value="1"/>
</dbReference>
<proteinExistence type="predicted"/>
<evidence type="ECO:0000256" key="1">
    <source>
        <dbReference type="ARBA" id="ARBA00023157"/>
    </source>
</evidence>
<evidence type="ECO:0000313" key="5">
    <source>
        <dbReference type="Proteomes" id="UP001461498"/>
    </source>
</evidence>
<dbReference type="Proteomes" id="UP001461498">
    <property type="component" value="Unassembled WGS sequence"/>
</dbReference>
<organism evidence="4 5">
    <name type="scientific">Rhynocoris fuscipes</name>
    <dbReference type="NCBI Taxonomy" id="488301"/>
    <lineage>
        <taxon>Eukaryota</taxon>
        <taxon>Metazoa</taxon>
        <taxon>Ecdysozoa</taxon>
        <taxon>Arthropoda</taxon>
        <taxon>Hexapoda</taxon>
        <taxon>Insecta</taxon>
        <taxon>Pterygota</taxon>
        <taxon>Neoptera</taxon>
        <taxon>Paraneoptera</taxon>
        <taxon>Hemiptera</taxon>
        <taxon>Heteroptera</taxon>
        <taxon>Panheteroptera</taxon>
        <taxon>Cimicomorpha</taxon>
        <taxon>Reduviidae</taxon>
        <taxon>Harpactorinae</taxon>
        <taxon>Harpactorini</taxon>
        <taxon>Rhynocoris</taxon>
    </lineage>
</organism>
<dbReference type="Pfam" id="PF08205">
    <property type="entry name" value="C2-set_2"/>
    <property type="match status" value="1"/>
</dbReference>
<reference evidence="4 5" key="1">
    <citation type="submission" date="2022-12" db="EMBL/GenBank/DDBJ databases">
        <title>Chromosome-level genome assembly of true bugs.</title>
        <authorList>
            <person name="Ma L."/>
            <person name="Li H."/>
        </authorList>
    </citation>
    <scope>NUCLEOTIDE SEQUENCE [LARGE SCALE GENOMIC DNA]</scope>
    <source>
        <strain evidence="4">Lab_2022b</strain>
    </source>
</reference>
<evidence type="ECO:0000259" key="3">
    <source>
        <dbReference type="PROSITE" id="PS50835"/>
    </source>
</evidence>
<keyword evidence="1" id="KW-1015">Disulfide bond</keyword>
<feature type="domain" description="Ig-like" evidence="3">
    <location>
        <begin position="48"/>
        <end position="149"/>
    </location>
</feature>
<protein>
    <recommendedName>
        <fullName evidence="3">Ig-like domain-containing protein</fullName>
    </recommendedName>
</protein>
<dbReference type="EMBL" id="JAPXFL010000004">
    <property type="protein sequence ID" value="KAK9508243.1"/>
    <property type="molecule type" value="Genomic_DNA"/>
</dbReference>
<evidence type="ECO:0000256" key="2">
    <source>
        <dbReference type="SAM" id="MobiDB-lite"/>
    </source>
</evidence>
<comment type="caution">
    <text evidence="4">The sequence shown here is derived from an EMBL/GenBank/DDBJ whole genome shotgun (WGS) entry which is preliminary data.</text>
</comment>
<gene>
    <name evidence="4" type="ORF">O3M35_007943</name>
</gene>
<dbReference type="InterPro" id="IPR013162">
    <property type="entry name" value="CD80_C2-set"/>
</dbReference>
<evidence type="ECO:0000313" key="4">
    <source>
        <dbReference type="EMBL" id="KAK9508243.1"/>
    </source>
</evidence>
<accession>A0AAW1DBB9</accession>
<dbReference type="Gene3D" id="2.60.40.10">
    <property type="entry name" value="Immunoglobulins"/>
    <property type="match status" value="1"/>
</dbReference>
<sequence length="214" mass="23696">MAESNGTQVHFMKTAIAMSGKYSCEVSADSPSFRTSVVYAEMEVIDPPKGRPVLSGLKAKYSLGDIIHANCSSPGSRPAVNLTWVLNGKSAPRKHVKHYREVTTTDLITSISTIKLHAREAHFPNGQLKLKCTASLHNLYWQTTEKSAELVRRTSTYGSSATSRNTNRIPNNNDIYETKPATNIITNDILVIPPSDFRSSEQPYSVYDNNGIYE</sequence>